<dbReference type="AlphaFoldDB" id="B1C830"/>
<dbReference type="Pfam" id="PF08241">
    <property type="entry name" value="Methyltransf_11"/>
    <property type="match status" value="1"/>
</dbReference>
<dbReference type="EMBL" id="ABIL02000005">
    <property type="protein sequence ID" value="EDS73167.1"/>
    <property type="molecule type" value="Genomic_DNA"/>
</dbReference>
<organism evidence="5 6">
    <name type="scientific">Anaerofustis stercorihominis DSM 17244</name>
    <dbReference type="NCBI Taxonomy" id="445971"/>
    <lineage>
        <taxon>Bacteria</taxon>
        <taxon>Bacillati</taxon>
        <taxon>Bacillota</taxon>
        <taxon>Clostridia</taxon>
        <taxon>Eubacteriales</taxon>
        <taxon>Eubacteriaceae</taxon>
        <taxon>Anaerofustis</taxon>
    </lineage>
</organism>
<dbReference type="GO" id="GO:0032259">
    <property type="term" value="P:methylation"/>
    <property type="evidence" value="ECO:0007669"/>
    <property type="project" value="UniProtKB-KW"/>
</dbReference>
<keyword evidence="6" id="KW-1185">Reference proteome</keyword>
<evidence type="ECO:0000256" key="3">
    <source>
        <dbReference type="ARBA" id="ARBA00022679"/>
    </source>
</evidence>
<keyword evidence="3" id="KW-0808">Transferase</keyword>
<protein>
    <submittedName>
        <fullName evidence="5">Methyltransferase domain protein</fullName>
    </submittedName>
</protein>
<dbReference type="PANTHER" id="PTHR44942">
    <property type="entry name" value="METHYLTRANSF_11 DOMAIN-CONTAINING PROTEIN"/>
    <property type="match status" value="1"/>
</dbReference>
<dbReference type="eggNOG" id="COG2226">
    <property type="taxonomic scope" value="Bacteria"/>
</dbReference>
<gene>
    <name evidence="5" type="ORF">ANASTE_00887</name>
</gene>
<dbReference type="Gene3D" id="3.40.50.150">
    <property type="entry name" value="Vaccinia Virus protein VP39"/>
    <property type="match status" value="1"/>
</dbReference>
<dbReference type="OrthoDB" id="9808140at2"/>
<evidence type="ECO:0000259" key="4">
    <source>
        <dbReference type="Pfam" id="PF08241"/>
    </source>
</evidence>
<dbReference type="HOGENOM" id="CLU_037990_15_1_9"/>
<dbReference type="CDD" id="cd02440">
    <property type="entry name" value="AdoMet_MTases"/>
    <property type="match status" value="1"/>
</dbReference>
<reference evidence="5" key="2">
    <citation type="submission" date="2013-08" db="EMBL/GenBank/DDBJ databases">
        <title>Draft genome sequence of Anaerofustis stercorihominis (DSM 17244).</title>
        <authorList>
            <person name="Sudarsanam P."/>
            <person name="Ley R."/>
            <person name="Guruge J."/>
            <person name="Turnbaugh P.J."/>
            <person name="Mahowald M."/>
            <person name="Liep D."/>
            <person name="Gordon J."/>
        </authorList>
    </citation>
    <scope>NUCLEOTIDE SEQUENCE</scope>
    <source>
        <strain evidence="5">DSM 17244</strain>
    </source>
</reference>
<proteinExistence type="inferred from homology"/>
<dbReference type="InterPro" id="IPR013216">
    <property type="entry name" value="Methyltransf_11"/>
</dbReference>
<dbReference type="InterPro" id="IPR051052">
    <property type="entry name" value="Diverse_substrate_MTase"/>
</dbReference>
<dbReference type="GeneID" id="97999764"/>
<dbReference type="Proteomes" id="UP000005178">
    <property type="component" value="Unassembled WGS sequence"/>
</dbReference>
<evidence type="ECO:0000256" key="1">
    <source>
        <dbReference type="ARBA" id="ARBA00008361"/>
    </source>
</evidence>
<reference evidence="5" key="1">
    <citation type="submission" date="2008-01" db="EMBL/GenBank/DDBJ databases">
        <authorList>
            <person name="Fulton L."/>
            <person name="Clifton S."/>
            <person name="Fulton B."/>
            <person name="Xu J."/>
            <person name="Minx P."/>
            <person name="Pepin K.H."/>
            <person name="Johnson M."/>
            <person name="Thiruvilangam P."/>
            <person name="Bhonagiri V."/>
            <person name="Nash W.E."/>
            <person name="Mardis E.R."/>
            <person name="Wilson R.K."/>
        </authorList>
    </citation>
    <scope>NUCLEOTIDE SEQUENCE [LARGE SCALE GENOMIC DNA]</scope>
    <source>
        <strain evidence="5">DSM 17244</strain>
    </source>
</reference>
<evidence type="ECO:0000313" key="6">
    <source>
        <dbReference type="Proteomes" id="UP000005178"/>
    </source>
</evidence>
<sequence length="212" mass="24923">MADKSNKKFWERTAKLYTYFQEKGNEELYKTIYEKIKPFFYKEQRVLELACGTGQLTRLLSDETDSWTATDFSEKMVFETEKRLNNQNVIYEVQDATALGYKDDVFDVVLIANALHIMPNPNKALDEIKRVLKTDGLLIAPTFVYDGKVNKIRLWFMEKAGFKTFHKWKSQEYMNFIEDNGFKIKEKYLVQGKLLSECVLVCEKMKVINLCL</sequence>
<evidence type="ECO:0000313" key="5">
    <source>
        <dbReference type="EMBL" id="EDS73167.1"/>
    </source>
</evidence>
<comment type="similarity">
    <text evidence="1">Belongs to the methyltransferase superfamily.</text>
</comment>
<accession>B1C830</accession>
<feature type="domain" description="Methyltransferase type 11" evidence="4">
    <location>
        <begin position="47"/>
        <end position="139"/>
    </location>
</feature>
<name>B1C830_9FIRM</name>
<keyword evidence="2 5" id="KW-0489">Methyltransferase</keyword>
<dbReference type="STRING" id="445971.ANASTE_00887"/>
<dbReference type="GO" id="GO:0008757">
    <property type="term" value="F:S-adenosylmethionine-dependent methyltransferase activity"/>
    <property type="evidence" value="ECO:0007669"/>
    <property type="project" value="InterPro"/>
</dbReference>
<dbReference type="InterPro" id="IPR029063">
    <property type="entry name" value="SAM-dependent_MTases_sf"/>
</dbReference>
<comment type="caution">
    <text evidence="5">The sequence shown here is derived from an EMBL/GenBank/DDBJ whole genome shotgun (WGS) entry which is preliminary data.</text>
</comment>
<dbReference type="PANTHER" id="PTHR44942:SF4">
    <property type="entry name" value="METHYLTRANSFERASE TYPE 11 DOMAIN-CONTAINING PROTEIN"/>
    <property type="match status" value="1"/>
</dbReference>
<dbReference type="RefSeq" id="WP_007049331.1">
    <property type="nucleotide sequence ID" value="NZ_DS560015.1"/>
</dbReference>
<evidence type="ECO:0000256" key="2">
    <source>
        <dbReference type="ARBA" id="ARBA00022603"/>
    </source>
</evidence>
<dbReference type="SUPFAM" id="SSF53335">
    <property type="entry name" value="S-adenosyl-L-methionine-dependent methyltransferases"/>
    <property type="match status" value="1"/>
</dbReference>